<feature type="transmembrane region" description="Helical" evidence="8">
    <location>
        <begin position="233"/>
        <end position="257"/>
    </location>
</feature>
<feature type="transmembrane region" description="Helical" evidence="8">
    <location>
        <begin position="5"/>
        <end position="24"/>
    </location>
</feature>
<evidence type="ECO:0000313" key="10">
    <source>
        <dbReference type="Proteomes" id="UP000265541"/>
    </source>
</evidence>
<feature type="transmembrane region" description="Helical" evidence="8">
    <location>
        <begin position="352"/>
        <end position="381"/>
    </location>
</feature>
<keyword evidence="4 8" id="KW-0812">Transmembrane</keyword>
<protein>
    <submittedName>
        <fullName evidence="9">Gluconate permease</fullName>
    </submittedName>
</protein>
<feature type="transmembrane region" description="Helical" evidence="8">
    <location>
        <begin position="428"/>
        <end position="452"/>
    </location>
</feature>
<evidence type="ECO:0000256" key="1">
    <source>
        <dbReference type="ARBA" id="ARBA00004651"/>
    </source>
</evidence>
<feature type="transmembrane region" description="Helical" evidence="8">
    <location>
        <begin position="142"/>
        <end position="159"/>
    </location>
</feature>
<dbReference type="PIRSF" id="PIRSF002746">
    <property type="entry name" value="Gluconate_transporter"/>
    <property type="match status" value="1"/>
</dbReference>
<dbReference type="RefSeq" id="WP_119483817.1">
    <property type="nucleotide sequence ID" value="NZ_QYJN01000001.1"/>
</dbReference>
<reference evidence="9 10" key="1">
    <citation type="journal article" date="2016" name="Front. Microbiol.">
        <title>Comprehensive Phylogenetic Analysis of Bovine Non-aureus Staphylococci Species Based on Whole-Genome Sequencing.</title>
        <authorList>
            <person name="Naushad S."/>
            <person name="Barkema H.W."/>
            <person name="Luby C."/>
            <person name="Condas L.A."/>
            <person name="Nobrega D.B."/>
            <person name="Carson D.A."/>
            <person name="De Buck J."/>
        </authorList>
    </citation>
    <scope>NUCLEOTIDE SEQUENCE [LARGE SCALE GENOMIC DNA]</scope>
    <source>
        <strain evidence="9 10">SNUC 4781</strain>
    </source>
</reference>
<keyword evidence="5 8" id="KW-1133">Transmembrane helix</keyword>
<sequence>MMGEIWPLIAVVIGVIVLLILIMGLKLNTFIALIITSMVTGILLGMKLDTIVTTIEKGMGDTLGHIAIIFGLGSILGKLLSDGGGATRIADTLINVFGKKYVTWAMIVASFIIGISLFLEVAFVLLVPLVFTLAKRMQISNLKVGLPMGTSIAVTHGFLPPHPGPVAISEAVHANIGHVLMYGIIIGVPLAAIVGGIFPKIALKIAPSAFERLGNQAAVGEVKELKPNQLPSFSISLLTALSPVILMLLATIVQLITGNEEGNAKGIEGFIYFIGTSVTAMLIAVLFAIYTMGIRRQQSMKEIMDTVTNAITPIAMLILIIGGGGTFKQILIDGGVGDTISEIFKGSEMSPLILSWLAAALLRTALGSTTVAAISSVGIVLPLLQTTDVNLSLVVLAIGAGSIFCSHVNDAGFWMFKEYFGLTIKETFLTWTLLESILSVVGLGLILILNLVI</sequence>
<feature type="transmembrane region" description="Helical" evidence="8">
    <location>
        <begin position="393"/>
        <end position="416"/>
    </location>
</feature>
<dbReference type="PRINTS" id="PR00173">
    <property type="entry name" value="EDTRNSPORT"/>
</dbReference>
<evidence type="ECO:0000256" key="7">
    <source>
        <dbReference type="ARBA" id="ARBA00049663"/>
    </source>
</evidence>
<keyword evidence="3" id="KW-1003">Cell membrane</keyword>
<feature type="transmembrane region" description="Helical" evidence="8">
    <location>
        <begin position="310"/>
        <end position="332"/>
    </location>
</feature>
<dbReference type="PANTHER" id="PTHR30354">
    <property type="entry name" value="GNT FAMILY GLUCONATE TRANSPORTER"/>
    <property type="match status" value="1"/>
</dbReference>
<keyword evidence="2" id="KW-0813">Transport</keyword>
<evidence type="ECO:0000256" key="6">
    <source>
        <dbReference type="ARBA" id="ARBA00023136"/>
    </source>
</evidence>
<accession>A0A3A0W870</accession>
<dbReference type="Pfam" id="PF02447">
    <property type="entry name" value="GntP_permease"/>
    <property type="match status" value="1"/>
</dbReference>
<dbReference type="NCBIfam" id="TIGR00791">
    <property type="entry name" value="gntP"/>
    <property type="match status" value="1"/>
</dbReference>
<feature type="transmembrane region" description="Helical" evidence="8">
    <location>
        <begin position="62"/>
        <end position="81"/>
    </location>
</feature>
<evidence type="ECO:0000256" key="2">
    <source>
        <dbReference type="ARBA" id="ARBA00022448"/>
    </source>
</evidence>
<feature type="transmembrane region" description="Helical" evidence="8">
    <location>
        <begin position="179"/>
        <end position="198"/>
    </location>
</feature>
<comment type="caution">
    <text evidence="9">The sequence shown here is derived from an EMBL/GenBank/DDBJ whole genome shotgun (WGS) entry which is preliminary data.</text>
</comment>
<dbReference type="GO" id="GO:0015128">
    <property type="term" value="F:gluconate transmembrane transporter activity"/>
    <property type="evidence" value="ECO:0007669"/>
    <property type="project" value="InterPro"/>
</dbReference>
<organism evidence="9 10">
    <name type="scientific">Staphylococcus gallinarum</name>
    <dbReference type="NCBI Taxonomy" id="1293"/>
    <lineage>
        <taxon>Bacteria</taxon>
        <taxon>Bacillati</taxon>
        <taxon>Bacillota</taxon>
        <taxon>Bacilli</taxon>
        <taxon>Bacillales</taxon>
        <taxon>Staphylococcaceae</taxon>
        <taxon>Staphylococcus</taxon>
    </lineage>
</organism>
<evidence type="ECO:0000256" key="8">
    <source>
        <dbReference type="SAM" id="Phobius"/>
    </source>
</evidence>
<evidence type="ECO:0000256" key="4">
    <source>
        <dbReference type="ARBA" id="ARBA00022692"/>
    </source>
</evidence>
<dbReference type="AlphaFoldDB" id="A0A3A0W870"/>
<keyword evidence="6 8" id="KW-0472">Membrane</keyword>
<name>A0A3A0W870_STAGA</name>
<comment type="subcellular location">
    <subcellularLocation>
        <location evidence="1">Cell membrane</location>
        <topology evidence="1">Multi-pass membrane protein</topology>
    </subcellularLocation>
</comment>
<dbReference type="GO" id="GO:0005886">
    <property type="term" value="C:plasma membrane"/>
    <property type="evidence" value="ECO:0007669"/>
    <property type="project" value="UniProtKB-SubCell"/>
</dbReference>
<evidence type="ECO:0000313" key="9">
    <source>
        <dbReference type="EMBL" id="RIP37002.1"/>
    </source>
</evidence>
<feature type="transmembrane region" description="Helical" evidence="8">
    <location>
        <begin position="269"/>
        <end position="290"/>
    </location>
</feature>
<proteinExistence type="inferred from homology"/>
<dbReference type="OrthoDB" id="9787129at2"/>
<dbReference type="PANTHER" id="PTHR30354:SF22">
    <property type="entry name" value="HIGH-AFFINITY GLUCONATE TRANSPORTER"/>
    <property type="match status" value="1"/>
</dbReference>
<feature type="transmembrane region" description="Helical" evidence="8">
    <location>
        <begin position="30"/>
        <end position="50"/>
    </location>
</feature>
<evidence type="ECO:0000256" key="3">
    <source>
        <dbReference type="ARBA" id="ARBA00022475"/>
    </source>
</evidence>
<evidence type="ECO:0000256" key="5">
    <source>
        <dbReference type="ARBA" id="ARBA00022989"/>
    </source>
</evidence>
<feature type="transmembrane region" description="Helical" evidence="8">
    <location>
        <begin position="101"/>
        <end position="130"/>
    </location>
</feature>
<dbReference type="EMBL" id="QYJN01000001">
    <property type="protein sequence ID" value="RIP37002.1"/>
    <property type="molecule type" value="Genomic_DNA"/>
</dbReference>
<dbReference type="Proteomes" id="UP000265541">
    <property type="component" value="Unassembled WGS sequence"/>
</dbReference>
<dbReference type="InterPro" id="IPR003474">
    <property type="entry name" value="Glcn_transporter"/>
</dbReference>
<comment type="similarity">
    <text evidence="7">Belongs to the GntP permease family.</text>
</comment>
<gene>
    <name evidence="9" type="ORF">BUZ14_00210</name>
</gene>